<evidence type="ECO:0000313" key="6">
    <source>
        <dbReference type="EMBL" id="MFC4857043.1"/>
    </source>
</evidence>
<evidence type="ECO:0000256" key="2">
    <source>
        <dbReference type="ARBA" id="ARBA00022676"/>
    </source>
</evidence>
<comment type="caution">
    <text evidence="6">The sequence shown here is derived from an EMBL/GenBank/DDBJ whole genome shotgun (WGS) entry which is preliminary data.</text>
</comment>
<reference evidence="7" key="1">
    <citation type="journal article" date="2019" name="Int. J. Syst. Evol. Microbiol.">
        <title>The Global Catalogue of Microorganisms (GCM) 10K type strain sequencing project: providing services to taxonomists for standard genome sequencing and annotation.</title>
        <authorList>
            <consortium name="The Broad Institute Genomics Platform"/>
            <consortium name="The Broad Institute Genome Sequencing Center for Infectious Disease"/>
            <person name="Wu L."/>
            <person name="Ma J."/>
        </authorList>
    </citation>
    <scope>NUCLEOTIDE SEQUENCE [LARGE SCALE GENOMIC DNA]</scope>
    <source>
        <strain evidence="7">ZS-22-S1</strain>
    </source>
</reference>
<dbReference type="SUPFAM" id="SSF53756">
    <property type="entry name" value="UDP-Glycosyltransferase/glycogen phosphorylase"/>
    <property type="match status" value="1"/>
</dbReference>
<evidence type="ECO:0000259" key="4">
    <source>
        <dbReference type="Pfam" id="PF06722"/>
    </source>
</evidence>
<dbReference type="EMBL" id="JBHSIS010000017">
    <property type="protein sequence ID" value="MFC4857043.1"/>
    <property type="molecule type" value="Genomic_DNA"/>
</dbReference>
<feature type="domain" description="Erythromycin biosynthesis protein CIII-like N-terminal" evidence="5">
    <location>
        <begin position="73"/>
        <end position="212"/>
    </location>
</feature>
<evidence type="ECO:0000256" key="1">
    <source>
        <dbReference type="ARBA" id="ARBA00006962"/>
    </source>
</evidence>
<protein>
    <submittedName>
        <fullName evidence="6">Glycosyltransferase</fullName>
    </submittedName>
</protein>
<gene>
    <name evidence="6" type="ORF">ACFPCV_26400</name>
</gene>
<keyword evidence="2" id="KW-0328">Glycosyltransferase</keyword>
<dbReference type="PANTHER" id="PTHR48050">
    <property type="entry name" value="STEROL 3-BETA-GLUCOSYLTRANSFERASE"/>
    <property type="match status" value="1"/>
</dbReference>
<accession>A0ABV9S8E3</accession>
<dbReference type="Proteomes" id="UP001595859">
    <property type="component" value="Unassembled WGS sequence"/>
</dbReference>
<keyword evidence="3" id="KW-0808">Transferase</keyword>
<feature type="domain" description="Erythromycin biosynthesis protein CIII-like C-terminal" evidence="4">
    <location>
        <begin position="232"/>
        <end position="371"/>
    </location>
</feature>
<dbReference type="PANTHER" id="PTHR48050:SF13">
    <property type="entry name" value="STEROL 3-BETA-GLUCOSYLTRANSFERASE UGT80A2"/>
    <property type="match status" value="1"/>
</dbReference>
<dbReference type="Pfam" id="PF21036">
    <property type="entry name" value="EryCIII-like_N"/>
    <property type="match status" value="1"/>
</dbReference>
<dbReference type="Gene3D" id="3.40.50.2000">
    <property type="entry name" value="Glycogen Phosphorylase B"/>
    <property type="match status" value="2"/>
</dbReference>
<evidence type="ECO:0000313" key="7">
    <source>
        <dbReference type="Proteomes" id="UP001595859"/>
    </source>
</evidence>
<dbReference type="Pfam" id="PF06722">
    <property type="entry name" value="EryCIII-like_C"/>
    <property type="match status" value="1"/>
</dbReference>
<dbReference type="InterPro" id="IPR048284">
    <property type="entry name" value="EryCIII-like_N"/>
</dbReference>
<keyword evidence="7" id="KW-1185">Reference proteome</keyword>
<dbReference type="InterPro" id="IPR002213">
    <property type="entry name" value="UDP_glucos_trans"/>
</dbReference>
<name>A0ABV9S8E3_9PSEU</name>
<evidence type="ECO:0000259" key="5">
    <source>
        <dbReference type="Pfam" id="PF21036"/>
    </source>
</evidence>
<dbReference type="InterPro" id="IPR010610">
    <property type="entry name" value="EryCIII-like_C"/>
</dbReference>
<dbReference type="InterPro" id="IPR050426">
    <property type="entry name" value="Glycosyltransferase_28"/>
</dbReference>
<dbReference type="RefSeq" id="WP_378059036.1">
    <property type="nucleotide sequence ID" value="NZ_JBHSIS010000017.1"/>
</dbReference>
<proteinExistence type="inferred from homology"/>
<organism evidence="6 7">
    <name type="scientific">Actinophytocola glycyrrhizae</name>
    <dbReference type="NCBI Taxonomy" id="2044873"/>
    <lineage>
        <taxon>Bacteria</taxon>
        <taxon>Bacillati</taxon>
        <taxon>Actinomycetota</taxon>
        <taxon>Actinomycetes</taxon>
        <taxon>Pseudonocardiales</taxon>
        <taxon>Pseudonocardiaceae</taxon>
    </lineage>
</organism>
<evidence type="ECO:0000256" key="3">
    <source>
        <dbReference type="ARBA" id="ARBA00022679"/>
    </source>
</evidence>
<comment type="similarity">
    <text evidence="1">Belongs to the glycosyltransferase 28 family.</text>
</comment>
<sequence length="387" mass="40320">MRILFTTVPLPGHFFPLVPLAWACRAMGHDVLVATSEDFVPEVLRSGLAATATGAVASFAGLTAGGDPDGLAGRRHVNGRVFARIAADNLPGALSVVDCWRPDLVVSERAEVAGPIAAATFSLPTAELHWGVAPLVEYRAAAAELLAPDLAALGLSALPTPALALNPWPSSLRLPYAAGHRRMRNVPYDGDSRVPGWALRSREVKRVCLTLGTVLPRLGEDGAYETVIPIVELLATLDVEMVIAVDEKIAVKWPALPPAVLQAGRLPLSQVLPACDLAIHHGGQGTALTAIGAGKPQLVLPMLDDQFDNADAVASSGAGLCLRPEEMTPSGVAEHCLELLHNPRFAQAATDLAAEMAAQPPLVDLVGELAAVADGGAVRATQEGEST</sequence>
<dbReference type="CDD" id="cd03784">
    <property type="entry name" value="GT1_Gtf-like"/>
    <property type="match status" value="1"/>
</dbReference>